<dbReference type="RefSeq" id="XP_010959887.2">
    <property type="nucleotide sequence ID" value="XM_010961585.2"/>
</dbReference>
<name>A0A9W3EYK7_CAMBA</name>
<sequence>MQPQLPEQHSPGLLLSHQESGLGCCVPAFPRFQVSQKPRKSMLQTPREDGIQRRPQAPAPYLKKADCVHSKPPWLLCAAVFCTRHWFGARGPVLGSGSCNKEEDEQSLPWRGCSPAKNAKRQEEVGVKKEGRHLASRRWPDFPWDLEEYVEKNREQVAQTEGLGGAEDTELLDGREDQNFSLELSPSPSIPNSRCLINDHYMEK</sequence>
<accession>A0A9W3EYK7</accession>
<feature type="region of interest" description="Disordered" evidence="1">
    <location>
        <begin position="36"/>
        <end position="56"/>
    </location>
</feature>
<protein>
    <submittedName>
        <fullName evidence="2">Uncharacterized protein LOC105074112</fullName>
    </submittedName>
</protein>
<reference evidence="2" key="1">
    <citation type="submission" date="2025-08" db="UniProtKB">
        <authorList>
            <consortium name="RefSeq"/>
        </authorList>
    </citation>
    <scope>IDENTIFICATION</scope>
    <source>
        <tissue evidence="2">Blood</tissue>
    </source>
</reference>
<dbReference type="AlphaFoldDB" id="A0A9W3EYK7"/>
<proteinExistence type="predicted"/>
<organism evidence="2">
    <name type="scientific">Camelus bactrianus</name>
    <name type="common">Bactrian camel</name>
    <dbReference type="NCBI Taxonomy" id="9837"/>
    <lineage>
        <taxon>Eukaryota</taxon>
        <taxon>Metazoa</taxon>
        <taxon>Chordata</taxon>
        <taxon>Craniata</taxon>
        <taxon>Vertebrata</taxon>
        <taxon>Euteleostomi</taxon>
        <taxon>Mammalia</taxon>
        <taxon>Eutheria</taxon>
        <taxon>Laurasiatheria</taxon>
        <taxon>Artiodactyla</taxon>
        <taxon>Tylopoda</taxon>
        <taxon>Camelidae</taxon>
        <taxon>Camelus</taxon>
    </lineage>
</organism>
<dbReference type="KEGG" id="cbai:105074112"/>
<evidence type="ECO:0000256" key="1">
    <source>
        <dbReference type="SAM" id="MobiDB-lite"/>
    </source>
</evidence>
<feature type="compositionally biased region" description="Polar residues" evidence="1">
    <location>
        <begin position="179"/>
        <end position="192"/>
    </location>
</feature>
<evidence type="ECO:0000313" key="2">
    <source>
        <dbReference type="RefSeq" id="XP_010959887.2"/>
    </source>
</evidence>
<gene>
    <name evidence="2" type="primary">LOC105074112</name>
</gene>
<feature type="region of interest" description="Disordered" evidence="1">
    <location>
        <begin position="160"/>
        <end position="193"/>
    </location>
</feature>